<protein>
    <submittedName>
        <fullName evidence="2">Unnamed protein product</fullName>
    </submittedName>
</protein>
<dbReference type="EMBL" id="BSXW01000463">
    <property type="protein sequence ID" value="GMF23126.1"/>
    <property type="molecule type" value="Genomic_DNA"/>
</dbReference>
<gene>
    <name evidence="2" type="ORF">Plil01_000929700</name>
</gene>
<dbReference type="Proteomes" id="UP001165083">
    <property type="component" value="Unassembled WGS sequence"/>
</dbReference>
<keyword evidence="3" id="KW-1185">Reference proteome</keyword>
<evidence type="ECO:0000313" key="3">
    <source>
        <dbReference type="Proteomes" id="UP001165083"/>
    </source>
</evidence>
<proteinExistence type="predicted"/>
<sequence>MNVSVEGNPGIGKSYFYVYCAFRFIRGFVDQELKKQDYNLILDQIYFQYHPSDDSLHQLSNDEVRVMKDKPKVVRLINKTSTTLCGWAGMSFLFTSPRLKELDKFKTCFLEISEMWWGAKVCFKTEQNWWMKNLIDRSDRSASVTWYRSRQKDIVLETLTGFLQWSPDGKPSRYFMTWHLFLKTSPKESLKSPPQTLQALVKFAFDNEKNGVGKSLRGQKVPESAVRIRRVSGKTQDSDQLSGRREDILGGASAAQNLLLAKRNNKGAKRKQKARQPSRALMTTQAELLAASTFSRQAPLEGEEDEEYGKGLYITKSEYGLVRRSKHVEAQSKQEKSKRQRVDPEINIYLSKTN</sequence>
<accession>A0A9W6TVB9</accession>
<dbReference type="AlphaFoldDB" id="A0A9W6TVB9"/>
<comment type="caution">
    <text evidence="2">The sequence shown here is derived from an EMBL/GenBank/DDBJ whole genome shotgun (WGS) entry which is preliminary data.</text>
</comment>
<evidence type="ECO:0000256" key="1">
    <source>
        <dbReference type="SAM" id="MobiDB-lite"/>
    </source>
</evidence>
<feature type="region of interest" description="Disordered" evidence="1">
    <location>
        <begin position="326"/>
        <end position="354"/>
    </location>
</feature>
<feature type="compositionally biased region" description="Basic and acidic residues" evidence="1">
    <location>
        <begin position="327"/>
        <end position="344"/>
    </location>
</feature>
<name>A0A9W6TVB9_9STRA</name>
<organism evidence="2 3">
    <name type="scientific">Phytophthora lilii</name>
    <dbReference type="NCBI Taxonomy" id="2077276"/>
    <lineage>
        <taxon>Eukaryota</taxon>
        <taxon>Sar</taxon>
        <taxon>Stramenopiles</taxon>
        <taxon>Oomycota</taxon>
        <taxon>Peronosporomycetes</taxon>
        <taxon>Peronosporales</taxon>
        <taxon>Peronosporaceae</taxon>
        <taxon>Phytophthora</taxon>
    </lineage>
</organism>
<reference evidence="2" key="1">
    <citation type="submission" date="2023-04" db="EMBL/GenBank/DDBJ databases">
        <title>Phytophthora lilii NBRC 32176.</title>
        <authorList>
            <person name="Ichikawa N."/>
            <person name="Sato H."/>
            <person name="Tonouchi N."/>
        </authorList>
    </citation>
    <scope>NUCLEOTIDE SEQUENCE</scope>
    <source>
        <strain evidence="2">NBRC 32176</strain>
    </source>
</reference>
<evidence type="ECO:0000313" key="2">
    <source>
        <dbReference type="EMBL" id="GMF23126.1"/>
    </source>
</evidence>